<dbReference type="PANTHER" id="PTHR33076">
    <property type="entry name" value="NON-SPECIFIC LIPID-TRANSFER PROTEIN 2-RELATED"/>
    <property type="match status" value="1"/>
</dbReference>
<organism evidence="7">
    <name type="scientific">Elaeis guineensis var. tenera</name>
    <name type="common">Oil palm</name>
    <dbReference type="NCBI Taxonomy" id="51953"/>
    <lineage>
        <taxon>Eukaryota</taxon>
        <taxon>Viridiplantae</taxon>
        <taxon>Streptophyta</taxon>
        <taxon>Embryophyta</taxon>
        <taxon>Tracheophyta</taxon>
        <taxon>Spermatophyta</taxon>
        <taxon>Magnoliopsida</taxon>
        <taxon>Liliopsida</taxon>
        <taxon>Arecaceae</taxon>
        <taxon>Arecoideae</taxon>
        <taxon>Cocoseae</taxon>
        <taxon>Elaeidinae</taxon>
        <taxon>Elaeis</taxon>
    </lineage>
</organism>
<dbReference type="PRINTS" id="PR00382">
    <property type="entry name" value="LIPIDTRNSFER"/>
</dbReference>
<evidence type="ECO:0000313" key="7">
    <source>
        <dbReference type="EMBL" id="AOC88970.1"/>
    </source>
</evidence>
<evidence type="ECO:0000256" key="4">
    <source>
        <dbReference type="RuleBase" id="RU000628"/>
    </source>
</evidence>
<keyword evidence="3" id="KW-1015">Disulfide bond</keyword>
<dbReference type="Gene3D" id="1.10.110.10">
    <property type="entry name" value="Plant lipid-transfer and hydrophobic proteins"/>
    <property type="match status" value="1"/>
</dbReference>
<comment type="function">
    <text evidence="4">Plant non-specific lipid-transfer proteins transfer phospholipids as well as galactolipids across membranes. May play a role in wax or cutin deposition in the cell walls of expanding epidermal cells and certain secretory tissues.</text>
</comment>
<feature type="domain" description="Bifunctional inhibitor/plant lipid transfer protein/seed storage helical" evidence="6">
    <location>
        <begin position="32"/>
        <end position="116"/>
    </location>
</feature>
<reference evidence="7" key="1">
    <citation type="submission" date="2015-08" db="EMBL/GenBank/DDBJ databases">
        <title>Discovery, identification and sequence characterization of non-specific lipid transfer protein (nsLTPs) in oil palm.</title>
        <authorList>
            <person name="Ismail M.F."/>
            <person name="Namasivayam P."/>
            <person name="Shaharuddin N.A."/>
            <person name="Low L.E.T."/>
        </authorList>
    </citation>
    <scope>NUCLEOTIDE SEQUENCE</scope>
</reference>
<dbReference type="OrthoDB" id="1890443at2759"/>
<dbReference type="AlphaFoldDB" id="A0A1D5AIU5"/>
<dbReference type="RefSeq" id="XP_010922736.1">
    <property type="nucleotide sequence ID" value="XM_010924434.3"/>
</dbReference>
<gene>
    <name evidence="9" type="primary">LOC105045975</name>
</gene>
<keyword evidence="4" id="KW-0446">Lipid-binding</keyword>
<dbReference type="Pfam" id="PF00234">
    <property type="entry name" value="Tryp_alpha_amyl"/>
    <property type="match status" value="1"/>
</dbReference>
<keyword evidence="2 4" id="KW-0813">Transport</keyword>
<sequence length="120" mass="12386">MLMGAIRGWSAVSLVLAMVLLASPRGTKAITCPQVYGDLNPCIQYLRSGGAVAPQCCSGVRSLLAAARTVTDRRTACRCIKTAAAGLSGLDIGRARALPGKCGVSIPYKISASTDCSKIN</sequence>
<comment type="similarity">
    <text evidence="1 4">Belongs to the plant LTP family.</text>
</comment>
<protein>
    <recommendedName>
        <fullName evidence="4">Non-specific lipid-transfer protein</fullName>
    </recommendedName>
</protein>
<evidence type="ECO:0000256" key="5">
    <source>
        <dbReference type="SAM" id="SignalP"/>
    </source>
</evidence>
<dbReference type="InterPro" id="IPR036312">
    <property type="entry name" value="Bifun_inhib/LTP/seed_sf"/>
</dbReference>
<reference evidence="9" key="2">
    <citation type="submission" date="2025-04" db="UniProtKB">
        <authorList>
            <consortium name="RefSeq"/>
        </authorList>
    </citation>
    <scope>IDENTIFICATION</scope>
</reference>
<dbReference type="GO" id="GO:0006869">
    <property type="term" value="P:lipid transport"/>
    <property type="evidence" value="ECO:0007669"/>
    <property type="project" value="InterPro"/>
</dbReference>
<evidence type="ECO:0000256" key="3">
    <source>
        <dbReference type="ARBA" id="ARBA00023157"/>
    </source>
</evidence>
<evidence type="ECO:0000313" key="8">
    <source>
        <dbReference type="Proteomes" id="UP000504607"/>
    </source>
</evidence>
<dbReference type="Proteomes" id="UP000504607">
    <property type="component" value="Chromosome 5"/>
</dbReference>
<keyword evidence="5" id="KW-0732">Signal</keyword>
<dbReference type="InterPro" id="IPR000528">
    <property type="entry name" value="Plant_nsLTP"/>
</dbReference>
<accession>A0A1D5AIU5</accession>
<dbReference type="KEGG" id="egu:105045975"/>
<dbReference type="GeneID" id="105045975"/>
<feature type="signal peptide" evidence="5">
    <location>
        <begin position="1"/>
        <end position="29"/>
    </location>
</feature>
<dbReference type="FunFam" id="1.10.110.10:FF:000002">
    <property type="entry name" value="Non-specific lipid-transfer protein"/>
    <property type="match status" value="1"/>
</dbReference>
<dbReference type="CDD" id="cd01960">
    <property type="entry name" value="nsLTP1"/>
    <property type="match status" value="1"/>
</dbReference>
<evidence type="ECO:0000256" key="1">
    <source>
        <dbReference type="ARBA" id="ARBA00009748"/>
    </source>
</evidence>
<dbReference type="GO" id="GO:0008289">
    <property type="term" value="F:lipid binding"/>
    <property type="evidence" value="ECO:0007669"/>
    <property type="project" value="UniProtKB-KW"/>
</dbReference>
<feature type="chain" id="PRO_5044556640" description="Non-specific lipid-transfer protein" evidence="5">
    <location>
        <begin position="30"/>
        <end position="120"/>
    </location>
</feature>
<evidence type="ECO:0000313" key="9">
    <source>
        <dbReference type="RefSeq" id="XP_010922736.1"/>
    </source>
</evidence>
<evidence type="ECO:0000256" key="2">
    <source>
        <dbReference type="ARBA" id="ARBA00022448"/>
    </source>
</evidence>
<keyword evidence="8" id="KW-1185">Reference proteome</keyword>
<dbReference type="SMART" id="SM00499">
    <property type="entry name" value="AAI"/>
    <property type="match status" value="1"/>
</dbReference>
<dbReference type="SUPFAM" id="SSF47699">
    <property type="entry name" value="Bifunctional inhibitor/lipid-transfer protein/seed storage 2S albumin"/>
    <property type="match status" value="1"/>
</dbReference>
<evidence type="ECO:0000259" key="6">
    <source>
        <dbReference type="SMART" id="SM00499"/>
    </source>
</evidence>
<name>A0A1D5AIU5_ELAGV</name>
<dbReference type="PROSITE" id="PS00597">
    <property type="entry name" value="PLANT_LTP"/>
    <property type="match status" value="1"/>
</dbReference>
<proteinExistence type="evidence at transcript level"/>
<dbReference type="EMBL" id="KT381245">
    <property type="protein sequence ID" value="AOC88970.1"/>
    <property type="molecule type" value="mRNA"/>
</dbReference>
<dbReference type="InterPro" id="IPR016140">
    <property type="entry name" value="Bifunc_inhib/LTP/seed_store"/>
</dbReference>